<protein>
    <submittedName>
        <fullName evidence="1">Uncharacterized protein</fullName>
    </submittedName>
</protein>
<name>A0AAU2H019_9ACTN</name>
<accession>A0AAU2H019</accession>
<evidence type="ECO:0000313" key="1">
    <source>
        <dbReference type="EMBL" id="WTU40950.1"/>
    </source>
</evidence>
<sequence>MTILETGAPPITRVRVLVGEDADPARRGSKKVIAFSDCRYYCPDAATVERCVEHLRASDERLRSRPEEQMLWDWECTYFEADPDNKNGGGTVILGVAWYDRTFFDDRRGAWFGAMHTRIYQEIGVPFENVTVDHWLALEVAQWKPGQPTA</sequence>
<dbReference type="EMBL" id="CP108253">
    <property type="protein sequence ID" value="WTU40950.1"/>
    <property type="molecule type" value="Genomic_DNA"/>
</dbReference>
<reference evidence="1" key="1">
    <citation type="submission" date="2022-10" db="EMBL/GenBank/DDBJ databases">
        <title>The complete genomes of actinobacterial strains from the NBC collection.</title>
        <authorList>
            <person name="Joergensen T.S."/>
            <person name="Alvarez Arevalo M."/>
            <person name="Sterndorff E.B."/>
            <person name="Faurdal D."/>
            <person name="Vuksanovic O."/>
            <person name="Mourched A.-S."/>
            <person name="Charusanti P."/>
            <person name="Shaw S."/>
            <person name="Blin K."/>
            <person name="Weber T."/>
        </authorList>
    </citation>
    <scope>NUCLEOTIDE SEQUENCE</scope>
    <source>
        <strain evidence="1">NBC_00060</strain>
    </source>
</reference>
<gene>
    <name evidence="1" type="ORF">OHV25_15775</name>
</gene>
<organism evidence="1">
    <name type="scientific">Streptomyces sp. NBC_00060</name>
    <dbReference type="NCBI Taxonomy" id="2975636"/>
    <lineage>
        <taxon>Bacteria</taxon>
        <taxon>Bacillati</taxon>
        <taxon>Actinomycetota</taxon>
        <taxon>Actinomycetes</taxon>
        <taxon>Kitasatosporales</taxon>
        <taxon>Streptomycetaceae</taxon>
        <taxon>Streptomyces</taxon>
    </lineage>
</organism>
<proteinExistence type="predicted"/>
<dbReference type="AlphaFoldDB" id="A0AAU2H019"/>